<dbReference type="KEGG" id="pchi:PC41400_19250"/>
<evidence type="ECO:0000313" key="2">
    <source>
        <dbReference type="Proteomes" id="UP000288943"/>
    </source>
</evidence>
<reference evidence="1 2" key="1">
    <citation type="submission" date="2018-01" db="EMBL/GenBank/DDBJ databases">
        <title>The whole genome sequencing and assembly of Paenibacillus chitinolyticus KCCM 41400 strain.</title>
        <authorList>
            <person name="Kim J.-Y."/>
            <person name="Park M.-K."/>
            <person name="Lee Y.-J."/>
            <person name="Yi H."/>
            <person name="Bahn Y.-S."/>
            <person name="Kim J.F."/>
            <person name="Lee D.-W."/>
        </authorList>
    </citation>
    <scope>NUCLEOTIDE SEQUENCE [LARGE SCALE GENOMIC DNA]</scope>
    <source>
        <strain evidence="1 2">KCCM 41400</strain>
    </source>
</reference>
<proteinExistence type="predicted"/>
<dbReference type="Gene3D" id="2.40.50.1070">
    <property type="match status" value="1"/>
</dbReference>
<dbReference type="PANTHER" id="PTHR47548">
    <property type="entry name" value="BNAA06G32370D PROTEIN"/>
    <property type="match status" value="1"/>
</dbReference>
<dbReference type="AlphaFoldDB" id="A0A410WZ07"/>
<gene>
    <name evidence="1" type="ORF">PC41400_19250</name>
</gene>
<dbReference type="Proteomes" id="UP000288943">
    <property type="component" value="Chromosome"/>
</dbReference>
<dbReference type="SUPFAM" id="SSF53335">
    <property type="entry name" value="S-adenosyl-L-methionine-dependent methyltransferases"/>
    <property type="match status" value="1"/>
</dbReference>
<name>A0A410WZ07_9BACL</name>
<organism evidence="1 2">
    <name type="scientific">Paenibacillus chitinolyticus</name>
    <dbReference type="NCBI Taxonomy" id="79263"/>
    <lineage>
        <taxon>Bacteria</taxon>
        <taxon>Bacillati</taxon>
        <taxon>Bacillota</taxon>
        <taxon>Bacilli</taxon>
        <taxon>Bacillales</taxon>
        <taxon>Paenibacillaceae</taxon>
        <taxon>Paenibacillus</taxon>
    </lineage>
</organism>
<protein>
    <submittedName>
        <fullName evidence="1">Uncharacterized protein</fullName>
    </submittedName>
</protein>
<dbReference type="InterPro" id="IPR053304">
    <property type="entry name" value="RNA_M5U_MTase"/>
</dbReference>
<sequence length="154" mass="17085">MLNLNLIYAVHDVPLARIAGRRSWPAGREDKKIITGLYASGSHRLIDISGCAVQHPVVNQMIEQVKASMTELQIPAYNERTREGMVWTVVARVGEVTGHVQLTAYTHNRYGLAAGFQAVCAAYSFEGCAEKLLPEWVGRCIKPDVVVVDPPWRL</sequence>
<dbReference type="InterPro" id="IPR029063">
    <property type="entry name" value="SAM-dependent_MTases_sf"/>
</dbReference>
<evidence type="ECO:0000313" key="1">
    <source>
        <dbReference type="EMBL" id="QAV19685.1"/>
    </source>
</evidence>
<accession>A0A410WZ07</accession>
<dbReference type="PANTHER" id="PTHR47548:SF1">
    <property type="entry name" value="S-ADENOSYL-L-METHIONINE-DEPENDENT METHYLTRANSFERASES SUPERFAMILY PROTEIN"/>
    <property type="match status" value="1"/>
</dbReference>
<dbReference type="EMBL" id="CP026520">
    <property type="protein sequence ID" value="QAV19685.1"/>
    <property type="molecule type" value="Genomic_DNA"/>
</dbReference>